<proteinExistence type="predicted"/>
<organism evidence="2 3">
    <name type="scientific">Hydnomerulius pinastri MD-312</name>
    <dbReference type="NCBI Taxonomy" id="994086"/>
    <lineage>
        <taxon>Eukaryota</taxon>
        <taxon>Fungi</taxon>
        <taxon>Dikarya</taxon>
        <taxon>Basidiomycota</taxon>
        <taxon>Agaricomycotina</taxon>
        <taxon>Agaricomycetes</taxon>
        <taxon>Agaricomycetidae</taxon>
        <taxon>Boletales</taxon>
        <taxon>Boletales incertae sedis</taxon>
        <taxon>Leucogyrophana</taxon>
    </lineage>
</organism>
<keyword evidence="3" id="KW-1185">Reference proteome</keyword>
<gene>
    <name evidence="2" type="ORF">HYDPIDRAFT_114928</name>
</gene>
<dbReference type="Proteomes" id="UP000053820">
    <property type="component" value="Unassembled WGS sequence"/>
</dbReference>
<name>A0A0C9WCF9_9AGAM</name>
<dbReference type="Pfam" id="PF06985">
    <property type="entry name" value="HET"/>
    <property type="match status" value="1"/>
</dbReference>
<dbReference type="EMBL" id="KN839857">
    <property type="protein sequence ID" value="KIJ62086.1"/>
    <property type="molecule type" value="Genomic_DNA"/>
</dbReference>
<protein>
    <recommendedName>
        <fullName evidence="1">Heterokaryon incompatibility domain-containing protein</fullName>
    </recommendedName>
</protein>
<sequence length="447" mass="50994">MVIKAIIEEIGKYAIFSHRWLPIGEIIFGKISGEITLAHLAGLCTPSELGGLEKLRQFCTKARELGCSLAWADTCCIDKTSSSELDEAIRSMFRWYRSAHICVIYLAGSTALEDMEDDAWFKRGWTLQELLAPARIKFFSKDWEPLCQSENDKLNPEITRRIERKTTIPESQLRDFQPAPHDIPIRMAWAANRVTTRVEDRAYSLIGIFDVNLIIAYGEGKSAFGRLMEAIYQKRPHYEVFLWERRPADDHASRAFPASPESYLSYDGPELSDRAFKADDPTNRVWAGRSGSFGDNSFASTNRGLRIRCLDVWVTLRSDPVEVAQHTWKLTLRPWHPLERDIEDVVALVDSQTSASFKMKPPRLSAAIGVLDYLRDESDRPGYVETKGSLVEGRDHFGWLLMCPTGHSGGWYKVMTYNTVRLRFKQQPRKSGSSLRSIERSLIQVHL</sequence>
<dbReference type="OrthoDB" id="674604at2759"/>
<evidence type="ECO:0000259" key="1">
    <source>
        <dbReference type="Pfam" id="PF06985"/>
    </source>
</evidence>
<dbReference type="HOGENOM" id="CLU_000288_138_1_1"/>
<accession>A0A0C9WCF9</accession>
<dbReference type="InterPro" id="IPR010730">
    <property type="entry name" value="HET"/>
</dbReference>
<reference evidence="2 3" key="1">
    <citation type="submission" date="2014-04" db="EMBL/GenBank/DDBJ databases">
        <title>Evolutionary Origins and Diversification of the Mycorrhizal Mutualists.</title>
        <authorList>
            <consortium name="DOE Joint Genome Institute"/>
            <consortium name="Mycorrhizal Genomics Consortium"/>
            <person name="Kohler A."/>
            <person name="Kuo A."/>
            <person name="Nagy L.G."/>
            <person name="Floudas D."/>
            <person name="Copeland A."/>
            <person name="Barry K.W."/>
            <person name="Cichocki N."/>
            <person name="Veneault-Fourrey C."/>
            <person name="LaButti K."/>
            <person name="Lindquist E.A."/>
            <person name="Lipzen A."/>
            <person name="Lundell T."/>
            <person name="Morin E."/>
            <person name="Murat C."/>
            <person name="Riley R."/>
            <person name="Ohm R."/>
            <person name="Sun H."/>
            <person name="Tunlid A."/>
            <person name="Henrissat B."/>
            <person name="Grigoriev I.V."/>
            <person name="Hibbett D.S."/>
            <person name="Martin F."/>
        </authorList>
    </citation>
    <scope>NUCLEOTIDE SEQUENCE [LARGE SCALE GENOMIC DNA]</scope>
    <source>
        <strain evidence="2 3">MD-312</strain>
    </source>
</reference>
<dbReference type="PANTHER" id="PTHR10622">
    <property type="entry name" value="HET DOMAIN-CONTAINING PROTEIN"/>
    <property type="match status" value="1"/>
</dbReference>
<dbReference type="PANTHER" id="PTHR10622:SF10">
    <property type="entry name" value="HET DOMAIN-CONTAINING PROTEIN"/>
    <property type="match status" value="1"/>
</dbReference>
<dbReference type="AlphaFoldDB" id="A0A0C9WCF9"/>
<feature type="domain" description="Heterokaryon incompatibility" evidence="1">
    <location>
        <begin position="53"/>
        <end position="111"/>
    </location>
</feature>
<evidence type="ECO:0000313" key="2">
    <source>
        <dbReference type="EMBL" id="KIJ62086.1"/>
    </source>
</evidence>
<evidence type="ECO:0000313" key="3">
    <source>
        <dbReference type="Proteomes" id="UP000053820"/>
    </source>
</evidence>